<dbReference type="Pfam" id="PF00931">
    <property type="entry name" value="NB-ARC"/>
    <property type="match status" value="1"/>
</dbReference>
<accession>B0XXJ6</accession>
<dbReference type="GO" id="GO:0043531">
    <property type="term" value="F:ADP binding"/>
    <property type="evidence" value="ECO:0007669"/>
    <property type="project" value="InterPro"/>
</dbReference>
<dbReference type="PhylomeDB" id="B0XXJ6"/>
<dbReference type="EMBL" id="DS499596">
    <property type="protein sequence ID" value="EDP53670.1"/>
    <property type="molecule type" value="Genomic_DNA"/>
</dbReference>
<gene>
    <name evidence="2" type="ORF">AFUB_048570</name>
</gene>
<dbReference type="Gene3D" id="3.40.50.300">
    <property type="entry name" value="P-loop containing nucleotide triphosphate hydrolases"/>
    <property type="match status" value="1"/>
</dbReference>
<dbReference type="InterPro" id="IPR027417">
    <property type="entry name" value="P-loop_NTPase"/>
</dbReference>
<dbReference type="AlphaFoldDB" id="B0XXJ6"/>
<dbReference type="Proteomes" id="UP000001699">
    <property type="component" value="Unassembled WGS sequence"/>
</dbReference>
<feature type="domain" description="NB-ARC" evidence="1">
    <location>
        <begin position="81"/>
        <end position="251"/>
    </location>
</feature>
<evidence type="ECO:0000313" key="2">
    <source>
        <dbReference type="EMBL" id="EDP53670.1"/>
    </source>
</evidence>
<dbReference type="SUPFAM" id="SSF52540">
    <property type="entry name" value="P-loop containing nucleoside triphosphate hydrolases"/>
    <property type="match status" value="1"/>
</dbReference>
<sequence length="272" mass="30913">MTSLYLFGYEIKHLIDREAPTLNNPNRETHEMCRNILRRLLACCTFFGFIAERSFVYIAHRFAIPLDLTAVPVIEDFLGRQDELDKLWQYLLPKRSQSRKVVILHGLGGIGKTQLAIRFARDHKHDFTAVFWLNGNDRSTLLHSLSSIFLRLPGQSQNIEAVNDEEVEQRGRYVSRWLTLRGNSWWLIIFDNINQYTPFSGAAGDANDIGEFFPGADHGSILITSRLQKLIELGRSFPVNKLGSDDAIELLLQSSHLSAGNTIRGTEKNPST</sequence>
<dbReference type="PANTHER" id="PTHR35205:SF1">
    <property type="entry name" value="ZU5 DOMAIN-CONTAINING PROTEIN"/>
    <property type="match status" value="1"/>
</dbReference>
<dbReference type="VEuPathDB" id="FungiDB:AFUB_048570"/>
<dbReference type="OrthoDB" id="1658288at2759"/>
<name>B0XXJ6_ASPFC</name>
<dbReference type="HOGENOM" id="CLU_1022987_0_0_1"/>
<dbReference type="PANTHER" id="PTHR35205">
    <property type="entry name" value="NB-ARC AND TPR DOMAIN PROTEIN"/>
    <property type="match status" value="1"/>
</dbReference>
<proteinExistence type="predicted"/>
<evidence type="ECO:0000259" key="1">
    <source>
        <dbReference type="Pfam" id="PF00931"/>
    </source>
</evidence>
<keyword evidence="3" id="KW-1185">Reference proteome</keyword>
<dbReference type="InterPro" id="IPR002182">
    <property type="entry name" value="NB-ARC"/>
</dbReference>
<evidence type="ECO:0000313" key="3">
    <source>
        <dbReference type="Proteomes" id="UP000001699"/>
    </source>
</evidence>
<organism evidence="2 3">
    <name type="scientific">Aspergillus fumigatus (strain CBS 144.89 / FGSC A1163 / CEA10)</name>
    <name type="common">Neosartorya fumigata</name>
    <dbReference type="NCBI Taxonomy" id="451804"/>
    <lineage>
        <taxon>Eukaryota</taxon>
        <taxon>Fungi</taxon>
        <taxon>Dikarya</taxon>
        <taxon>Ascomycota</taxon>
        <taxon>Pezizomycotina</taxon>
        <taxon>Eurotiomycetes</taxon>
        <taxon>Eurotiomycetidae</taxon>
        <taxon>Eurotiales</taxon>
        <taxon>Aspergillaceae</taxon>
        <taxon>Aspergillus</taxon>
        <taxon>Aspergillus subgen. Fumigati</taxon>
    </lineage>
</organism>
<protein>
    <recommendedName>
        <fullName evidence="1">NB-ARC domain-containing protein</fullName>
    </recommendedName>
</protein>
<reference evidence="2 3" key="1">
    <citation type="journal article" date="2008" name="PLoS Genet.">
        <title>Genomic islands in the pathogenic filamentous fungus Aspergillus fumigatus.</title>
        <authorList>
            <person name="Fedorova N.D."/>
            <person name="Khaldi N."/>
            <person name="Joardar V.S."/>
            <person name="Maiti R."/>
            <person name="Amedeo P."/>
            <person name="Anderson M.J."/>
            <person name="Crabtree J."/>
            <person name="Silva J.C."/>
            <person name="Badger J.H."/>
            <person name="Albarraq A."/>
            <person name="Angiuoli S."/>
            <person name="Bussey H."/>
            <person name="Bowyer P."/>
            <person name="Cotty P.J."/>
            <person name="Dyer P.S."/>
            <person name="Egan A."/>
            <person name="Galens K."/>
            <person name="Fraser-Liggett C.M."/>
            <person name="Haas B.J."/>
            <person name="Inman J.M."/>
            <person name="Kent R."/>
            <person name="Lemieux S."/>
            <person name="Malavazi I."/>
            <person name="Orvis J."/>
            <person name="Roemer T."/>
            <person name="Ronning C.M."/>
            <person name="Sundaram J.P."/>
            <person name="Sutton G."/>
            <person name="Turner G."/>
            <person name="Venter J.C."/>
            <person name="White O.R."/>
            <person name="Whitty B.R."/>
            <person name="Youngman P."/>
            <person name="Wolfe K.H."/>
            <person name="Goldman G.H."/>
            <person name="Wortman J.R."/>
            <person name="Jiang B."/>
            <person name="Denning D.W."/>
            <person name="Nierman W.C."/>
        </authorList>
    </citation>
    <scope>NUCLEOTIDE SEQUENCE [LARGE SCALE GENOMIC DNA]</scope>
    <source>
        <strain evidence="3">CBS 144.89 / FGSC A1163 / CEA10</strain>
    </source>
</reference>